<keyword evidence="7" id="KW-1185">Reference proteome</keyword>
<evidence type="ECO:0000256" key="1">
    <source>
        <dbReference type="ARBA" id="ARBA00022729"/>
    </source>
</evidence>
<dbReference type="GO" id="GO:0016042">
    <property type="term" value="P:lipid catabolic process"/>
    <property type="evidence" value="ECO:0007669"/>
    <property type="project" value="UniProtKB-KW"/>
</dbReference>
<dbReference type="Gene3D" id="3.60.60.30">
    <property type="match status" value="1"/>
</dbReference>
<dbReference type="GO" id="GO:0004620">
    <property type="term" value="F:phospholipase activity"/>
    <property type="evidence" value="ECO:0007669"/>
    <property type="project" value="InterPro"/>
</dbReference>
<dbReference type="RefSeq" id="WP_214420992.1">
    <property type="nucleotide sequence ID" value="NZ_CP075546.1"/>
</dbReference>
<evidence type="ECO:0000313" key="7">
    <source>
        <dbReference type="Proteomes" id="UP000680656"/>
    </source>
</evidence>
<dbReference type="NCBIfam" id="NF040521">
    <property type="entry name" value="C45_proenzyme"/>
    <property type="match status" value="1"/>
</dbReference>
<evidence type="ECO:0000256" key="3">
    <source>
        <dbReference type="ARBA" id="ARBA00022963"/>
    </source>
</evidence>
<dbReference type="InterPro" id="IPR047803">
    <property type="entry name" value="DCD1A/B-like"/>
</dbReference>
<keyword evidence="5" id="KW-0325">Glycoprotein</keyword>
<dbReference type="PANTHER" id="PTHR35190:SF2">
    <property type="entry name" value="PROTEIN DCD1B"/>
    <property type="match status" value="1"/>
</dbReference>
<keyword evidence="2" id="KW-0378">Hydrolase</keyword>
<keyword evidence="1" id="KW-0732">Signal</keyword>
<sequence length="474" mass="53651">MKKSNFKYRSNLFILLCFFVLVGIGSNATADTISSPDGKGYRFEKDGWTYLHIEGAPYERGFQHGYLMAPEIAEVQDTIRYLTYHDTGMEWDYFLHAANEMFPSHIDEEFLTEMKGIAEGAQEAGTNVSFEEILGWNAYKELTGYWWPTVKSEAYKKMEIETDSCSAFIATGDFTEHGDIVLGHNTWTAFERAHFFDLLADVQPEDGNRIFMQTAPGLLDSSTDYLVTSAGLMIAETTINSFNQYKANMSPAFYRLRNAAQYADNLDEFVSIMNTNRSGGFANSWLVGDAKTGEIMRFEQGLKFFNVTKTDNGYFAGANSAEDPRIRNLECSSLDPTDIRTGVSARMVRIPQLIEQFKGKISTETGKKILSDQYDVWLQKDNPSTRTIDGVYWLDSNPYPNRPPFKPMGAYDGKVMDSEMAKNMSLEARWGSPSGRVFDADTFLSEHPQYGYLKGYLKSFPTHSWNVIHAGDKE</sequence>
<keyword evidence="4" id="KW-0443">Lipid metabolism</keyword>
<gene>
    <name evidence="6" type="ORF">KHC33_06975</name>
</gene>
<protein>
    <recommendedName>
        <fullName evidence="8">Peptidase C45</fullName>
    </recommendedName>
</protein>
<evidence type="ECO:0008006" key="8">
    <source>
        <dbReference type="Google" id="ProtNLM"/>
    </source>
</evidence>
<evidence type="ECO:0000313" key="6">
    <source>
        <dbReference type="EMBL" id="QVV90220.1"/>
    </source>
</evidence>
<keyword evidence="3" id="KW-0442">Lipid degradation</keyword>
<dbReference type="Proteomes" id="UP000680656">
    <property type="component" value="Chromosome"/>
</dbReference>
<dbReference type="KEGG" id="mrtj:KHC33_06975"/>
<dbReference type="AlphaFoldDB" id="A0A8E7B0M5"/>
<organism evidence="6 7">
    <name type="scientific">Methanospirillum purgamenti</name>
    <dbReference type="NCBI Taxonomy" id="2834276"/>
    <lineage>
        <taxon>Archaea</taxon>
        <taxon>Methanobacteriati</taxon>
        <taxon>Methanobacteriota</taxon>
        <taxon>Stenosarchaea group</taxon>
        <taxon>Methanomicrobia</taxon>
        <taxon>Methanomicrobiales</taxon>
        <taxon>Methanospirillaceae</taxon>
        <taxon>Methanospirillum</taxon>
    </lineage>
</organism>
<dbReference type="PANTHER" id="PTHR35190">
    <property type="entry name" value="PROTEIN DCD1B"/>
    <property type="match status" value="1"/>
</dbReference>
<dbReference type="GeneID" id="65096913"/>
<dbReference type="InterPro" id="IPR007000">
    <property type="entry name" value="PLipase_B-like"/>
</dbReference>
<accession>A0A8E7B0M5</accession>
<evidence type="ECO:0000256" key="2">
    <source>
        <dbReference type="ARBA" id="ARBA00022801"/>
    </source>
</evidence>
<evidence type="ECO:0000256" key="5">
    <source>
        <dbReference type="ARBA" id="ARBA00023180"/>
    </source>
</evidence>
<proteinExistence type="predicted"/>
<dbReference type="InterPro" id="IPR047794">
    <property type="entry name" value="C45_proenzyme-like"/>
</dbReference>
<evidence type="ECO:0000256" key="4">
    <source>
        <dbReference type="ARBA" id="ARBA00023098"/>
    </source>
</evidence>
<reference evidence="6 7" key="1">
    <citation type="submission" date="2021-05" db="EMBL/GenBank/DDBJ databases">
        <title>A novel Methanospirillum isolate from a pyrite-forming mixed culture.</title>
        <authorList>
            <person name="Bunk B."/>
            <person name="Sproer C."/>
            <person name="Spring S."/>
            <person name="Pester M."/>
        </authorList>
    </citation>
    <scope>NUCLEOTIDE SEQUENCE [LARGE SCALE GENOMIC DNA]</scope>
    <source>
        <strain evidence="6 7">J.3.6.1-F.2.7.3</strain>
    </source>
</reference>
<name>A0A8E7B0M5_9EURY</name>
<dbReference type="Pfam" id="PF04916">
    <property type="entry name" value="Phospholip_B"/>
    <property type="match status" value="1"/>
</dbReference>
<dbReference type="EMBL" id="CP075546">
    <property type="protein sequence ID" value="QVV90220.1"/>
    <property type="molecule type" value="Genomic_DNA"/>
</dbReference>